<sequence>MPENSGKRFKILIINPNTSTHMTDALKPIVAQLNYPDVHFDYFTAPTQTVTLPDGRVIEGIPSINSGEDSVKSAHHCRAFVEPLIPQYDAFLVACYSAHPLVGMLRATIGALEAKARQQSPSDGAGSLPVLGGEFSSKRRRYVTGILEGSVSSSLMLISAFHLQGDRSLHKVQAQDTFGIVSTGAVWKPELTTAVNAMLNGPEDKSAAAAESSASRFAGVETTGLTAIELHETPADEVCKRMSDATARLLKNSSRPVRAVCLGCAGMAGMGEAVRAGCIQAYGQVEGESVHIVDGVVAGVGLLVNACKAQF</sequence>
<dbReference type="InterPro" id="IPR052186">
    <property type="entry name" value="Hydantoin_racemase-like"/>
</dbReference>
<evidence type="ECO:0008006" key="4">
    <source>
        <dbReference type="Google" id="ProtNLM"/>
    </source>
</evidence>
<evidence type="ECO:0000313" key="2">
    <source>
        <dbReference type="EMBL" id="CRG89612.1"/>
    </source>
</evidence>
<organism evidence="2 3">
    <name type="scientific">Talaromyces islandicus</name>
    <name type="common">Penicillium islandicum</name>
    <dbReference type="NCBI Taxonomy" id="28573"/>
    <lineage>
        <taxon>Eukaryota</taxon>
        <taxon>Fungi</taxon>
        <taxon>Dikarya</taxon>
        <taxon>Ascomycota</taxon>
        <taxon>Pezizomycotina</taxon>
        <taxon>Eurotiomycetes</taxon>
        <taxon>Eurotiomycetidae</taxon>
        <taxon>Eurotiales</taxon>
        <taxon>Trichocomaceae</taxon>
        <taxon>Talaromyces</taxon>
        <taxon>Talaromyces sect. Islandici</taxon>
    </lineage>
</organism>
<dbReference type="OMA" id="CAGMSGM"/>
<reference evidence="2 3" key="1">
    <citation type="submission" date="2015-04" db="EMBL/GenBank/DDBJ databases">
        <authorList>
            <person name="Syromyatnikov M.Y."/>
            <person name="Popov V.N."/>
        </authorList>
    </citation>
    <scope>NUCLEOTIDE SEQUENCE [LARGE SCALE GENOMIC DNA]</scope>
    <source>
        <strain evidence="2">WF-38-12</strain>
    </source>
</reference>
<keyword evidence="3" id="KW-1185">Reference proteome</keyword>
<evidence type="ECO:0000313" key="3">
    <source>
        <dbReference type="Proteomes" id="UP000054383"/>
    </source>
</evidence>
<dbReference type="Pfam" id="PF01177">
    <property type="entry name" value="Asp_Glu_race"/>
    <property type="match status" value="2"/>
</dbReference>
<dbReference type="Proteomes" id="UP000054383">
    <property type="component" value="Unassembled WGS sequence"/>
</dbReference>
<dbReference type="GO" id="GO:0047661">
    <property type="term" value="F:amino-acid racemase activity"/>
    <property type="evidence" value="ECO:0007669"/>
    <property type="project" value="InterPro"/>
</dbReference>
<dbReference type="PANTHER" id="PTHR28047:SF5">
    <property type="entry name" value="PROTEIN DCG1"/>
    <property type="match status" value="1"/>
</dbReference>
<comment type="similarity">
    <text evidence="1">Belongs to the HyuE racemase family.</text>
</comment>
<gene>
    <name evidence="2" type="ORF">PISL3812_06651</name>
</gene>
<dbReference type="PANTHER" id="PTHR28047">
    <property type="entry name" value="PROTEIN DCG1"/>
    <property type="match status" value="1"/>
</dbReference>
<dbReference type="STRING" id="28573.A0A0U1M2K6"/>
<dbReference type="InterPro" id="IPR053714">
    <property type="entry name" value="Iso_Racemase_Enz_sf"/>
</dbReference>
<name>A0A0U1M2K6_TALIS</name>
<proteinExistence type="inferred from homology"/>
<accession>A0A0U1M2K6</accession>
<dbReference type="InterPro" id="IPR015942">
    <property type="entry name" value="Asp/Glu/hydantoin_racemase"/>
</dbReference>
<dbReference type="EMBL" id="CVMT01000006">
    <property type="protein sequence ID" value="CRG89612.1"/>
    <property type="molecule type" value="Genomic_DNA"/>
</dbReference>
<dbReference type="AlphaFoldDB" id="A0A0U1M2K6"/>
<dbReference type="OrthoDB" id="412018at2759"/>
<protein>
    <recommendedName>
        <fullName evidence="4">DCG1-like protein</fullName>
    </recommendedName>
</protein>
<dbReference type="Gene3D" id="3.40.50.12500">
    <property type="match status" value="2"/>
</dbReference>
<evidence type="ECO:0000256" key="1">
    <source>
        <dbReference type="ARBA" id="ARBA00038414"/>
    </source>
</evidence>